<keyword evidence="4" id="KW-1185">Reference proteome</keyword>
<comment type="caution">
    <text evidence="2">The sequence shown here is derived from an EMBL/GenBank/DDBJ whole genome shotgun (WGS) entry which is preliminary data.</text>
</comment>
<evidence type="ECO:0000313" key="2">
    <source>
        <dbReference type="EMBL" id="PLW14580.1"/>
    </source>
</evidence>
<proteinExistence type="predicted"/>
<sequence length="251" mass="28234">MTNHSLKTCSPVQLWPCLLAYLILSSVAIVLASPAFDLNFHPIPCDRARAILGACTYSTQKSLYEVPGKYYEKFKAKDIGEKCKSAAKARRFHHPSLSLALLGVSSKTPGPSRRVLRITAYEDNSVVKYELLISRYKRLLGYLSYWQETEFQLAHYAHIDDSMKANLRESLFGGIHEALLEPALGERNLPLIGVVDDSDATWETLDSTDKFTPTQKVLLEHLSEECKDVISTCLKLLQLHTQNHPGIYLPL</sequence>
<evidence type="ECO:0000256" key="1">
    <source>
        <dbReference type="SAM" id="SignalP"/>
    </source>
</evidence>
<dbReference type="Proteomes" id="UP000235388">
    <property type="component" value="Unassembled WGS sequence"/>
</dbReference>
<feature type="signal peptide" evidence="1">
    <location>
        <begin position="1"/>
        <end position="32"/>
    </location>
</feature>
<dbReference type="AlphaFoldDB" id="A0A2N5SMW9"/>
<dbReference type="OrthoDB" id="2500347at2759"/>
<organism evidence="2 4">
    <name type="scientific">Puccinia coronata f. sp. avenae</name>
    <dbReference type="NCBI Taxonomy" id="200324"/>
    <lineage>
        <taxon>Eukaryota</taxon>
        <taxon>Fungi</taxon>
        <taxon>Dikarya</taxon>
        <taxon>Basidiomycota</taxon>
        <taxon>Pucciniomycotina</taxon>
        <taxon>Pucciniomycetes</taxon>
        <taxon>Pucciniales</taxon>
        <taxon>Pucciniaceae</taxon>
        <taxon>Puccinia</taxon>
    </lineage>
</organism>
<protein>
    <submittedName>
        <fullName evidence="2">Uncharacterized protein</fullName>
    </submittedName>
</protein>
<evidence type="ECO:0000313" key="4">
    <source>
        <dbReference type="Proteomes" id="UP000235388"/>
    </source>
</evidence>
<accession>A0A2N5SMW9</accession>
<feature type="chain" id="PRO_5015083566" evidence="1">
    <location>
        <begin position="33"/>
        <end position="251"/>
    </location>
</feature>
<gene>
    <name evidence="2" type="ORF">PCANC_15735</name>
    <name evidence="3" type="ORF">PCANC_15817</name>
</gene>
<dbReference type="EMBL" id="PGCJ01000918">
    <property type="protein sequence ID" value="PLW14580.1"/>
    <property type="molecule type" value="Genomic_DNA"/>
</dbReference>
<name>A0A2N5SMW9_9BASI</name>
<reference evidence="2 4" key="1">
    <citation type="submission" date="2017-11" db="EMBL/GenBank/DDBJ databases">
        <title>De novo assembly and phasing of dikaryotic genomes from two isolates of Puccinia coronata f. sp. avenae, the causal agent of oat crown rust.</title>
        <authorList>
            <person name="Miller M.E."/>
            <person name="Zhang Y."/>
            <person name="Omidvar V."/>
            <person name="Sperschneider J."/>
            <person name="Schwessinger B."/>
            <person name="Raley C."/>
            <person name="Palmer J.M."/>
            <person name="Garnica D."/>
            <person name="Upadhyaya N."/>
            <person name="Rathjen J."/>
            <person name="Taylor J.M."/>
            <person name="Park R.F."/>
            <person name="Dodds P.N."/>
            <person name="Hirsch C.D."/>
            <person name="Kianian S.F."/>
            <person name="Figueroa M."/>
        </authorList>
    </citation>
    <scope>NUCLEOTIDE SEQUENCE [LARGE SCALE GENOMIC DNA]</scope>
    <source>
        <strain evidence="2">12NC29</strain>
    </source>
</reference>
<evidence type="ECO:0000313" key="3">
    <source>
        <dbReference type="EMBL" id="PLW35986.1"/>
    </source>
</evidence>
<dbReference type="EMBL" id="PGCJ01000247">
    <property type="protein sequence ID" value="PLW35986.1"/>
    <property type="molecule type" value="Genomic_DNA"/>
</dbReference>
<keyword evidence="1" id="KW-0732">Signal</keyword>